<evidence type="ECO:0000313" key="3">
    <source>
        <dbReference type="EMBL" id="MFC4824172.1"/>
    </source>
</evidence>
<dbReference type="RefSeq" id="WP_254266757.1">
    <property type="nucleotide sequence ID" value="NZ_CP100400.1"/>
</dbReference>
<dbReference type="InterPro" id="IPR036913">
    <property type="entry name" value="YegP-like_sf"/>
</dbReference>
<keyword evidence="4" id="KW-1185">Reference proteome</keyword>
<feature type="region of interest" description="Disordered" evidence="1">
    <location>
        <begin position="168"/>
        <end position="241"/>
    </location>
</feature>
<dbReference type="EMBL" id="JBHSHT010000001">
    <property type="protein sequence ID" value="MFC4824172.1"/>
    <property type="molecule type" value="Genomic_DNA"/>
</dbReference>
<dbReference type="AlphaFoldDB" id="A0ABD5Q175"/>
<protein>
    <submittedName>
        <fullName evidence="3">HVO_2922 family protein</fullName>
    </submittedName>
</protein>
<dbReference type="Gene3D" id="2.30.29.80">
    <property type="match status" value="1"/>
</dbReference>
<evidence type="ECO:0000256" key="1">
    <source>
        <dbReference type="SAM" id="MobiDB-lite"/>
    </source>
</evidence>
<proteinExistence type="predicted"/>
<feature type="compositionally biased region" description="Low complexity" evidence="1">
    <location>
        <begin position="221"/>
        <end position="230"/>
    </location>
</feature>
<dbReference type="SUPFAM" id="SSF160113">
    <property type="entry name" value="YegP-like"/>
    <property type="match status" value="1"/>
</dbReference>
<evidence type="ECO:0000259" key="2">
    <source>
        <dbReference type="Pfam" id="PF07411"/>
    </source>
</evidence>
<dbReference type="NCBIfam" id="NF041908">
    <property type="entry name" value="HVO_2922"/>
    <property type="match status" value="1"/>
</dbReference>
<sequence length="241" mass="25707">MFDHDYTLVAHPRLRAELSYRSDDGDLAAATVRLDYRRDELWTDDGTAVSLPEETEVSGVEWQGLSISLYRDGERVLAREFSNSLVSNAADAVDAAETVAPALVRRGRDAAKRITSKRSGGRVEMTQLDGSTVEALAPPAQATFEVYEGKDGKWRWRLVHDNGNVVADSGQGYSSKRSAEKGLRSVKRNALGAPVEAVGGETERDVRSGADAESGPDSGTESEPGSDADSGSGGDAESAES</sequence>
<name>A0ABD5Q175_9EURY</name>
<dbReference type="InterPro" id="IPR010879">
    <property type="entry name" value="DUF1508"/>
</dbReference>
<evidence type="ECO:0000313" key="4">
    <source>
        <dbReference type="Proteomes" id="UP001595945"/>
    </source>
</evidence>
<dbReference type="GeneID" id="73045147"/>
<reference evidence="3 4" key="1">
    <citation type="journal article" date="2019" name="Int. J. Syst. Evol. Microbiol.">
        <title>The Global Catalogue of Microorganisms (GCM) 10K type strain sequencing project: providing services to taxonomists for standard genome sequencing and annotation.</title>
        <authorList>
            <consortium name="The Broad Institute Genomics Platform"/>
            <consortium name="The Broad Institute Genome Sequencing Center for Infectious Disease"/>
            <person name="Wu L."/>
            <person name="Ma J."/>
        </authorList>
    </citation>
    <scope>NUCLEOTIDE SEQUENCE [LARGE SCALE GENOMIC DNA]</scope>
    <source>
        <strain evidence="3 4">XZYJ18</strain>
    </source>
</reference>
<feature type="compositionally biased region" description="Basic and acidic residues" evidence="1">
    <location>
        <begin position="201"/>
        <end position="210"/>
    </location>
</feature>
<accession>A0ABD5Q175</accession>
<dbReference type="Proteomes" id="UP001595945">
    <property type="component" value="Unassembled WGS sequence"/>
</dbReference>
<organism evidence="3 4">
    <name type="scientific">Halorussus aquaticus</name>
    <dbReference type="NCBI Taxonomy" id="2953748"/>
    <lineage>
        <taxon>Archaea</taxon>
        <taxon>Methanobacteriati</taxon>
        <taxon>Methanobacteriota</taxon>
        <taxon>Stenosarchaea group</taxon>
        <taxon>Halobacteria</taxon>
        <taxon>Halobacteriales</taxon>
        <taxon>Haladaptataceae</taxon>
        <taxon>Halorussus</taxon>
    </lineage>
</organism>
<comment type="caution">
    <text evidence="3">The sequence shown here is derived from an EMBL/GenBank/DDBJ whole genome shotgun (WGS) entry which is preliminary data.</text>
</comment>
<feature type="domain" description="DUF1508" evidence="2">
    <location>
        <begin position="150"/>
        <end position="196"/>
    </location>
</feature>
<gene>
    <name evidence="3" type="ORF">ACFO9K_07845</name>
</gene>
<dbReference type="Pfam" id="PF07411">
    <property type="entry name" value="DUF1508"/>
    <property type="match status" value="1"/>
</dbReference>